<evidence type="ECO:0000256" key="1">
    <source>
        <dbReference type="SAM" id="MobiDB-lite"/>
    </source>
</evidence>
<sequence length="146" mass="17463">MRAAATTYIQITFQETALQRTSVGECVHPVREREREKERERDTDTIVKSSEKHPRTSKRQDLMKTRFSKNGVKPIISRFTKILNFRNEKLKKDSRKKWFTHADEAVAAYDKAVEATPKCEWTKCFSRWFNRMQRVVDLNVDYFERQ</sequence>
<accession>A0A4C2A2Q8</accession>
<organism evidence="2 3">
    <name type="scientific">Eumeta variegata</name>
    <name type="common">Bagworm moth</name>
    <name type="synonym">Eumeta japonica</name>
    <dbReference type="NCBI Taxonomy" id="151549"/>
    <lineage>
        <taxon>Eukaryota</taxon>
        <taxon>Metazoa</taxon>
        <taxon>Ecdysozoa</taxon>
        <taxon>Arthropoda</taxon>
        <taxon>Hexapoda</taxon>
        <taxon>Insecta</taxon>
        <taxon>Pterygota</taxon>
        <taxon>Neoptera</taxon>
        <taxon>Endopterygota</taxon>
        <taxon>Lepidoptera</taxon>
        <taxon>Glossata</taxon>
        <taxon>Ditrysia</taxon>
        <taxon>Tineoidea</taxon>
        <taxon>Psychidae</taxon>
        <taxon>Oiketicinae</taxon>
        <taxon>Eumeta</taxon>
    </lineage>
</organism>
<dbReference type="Proteomes" id="UP000299102">
    <property type="component" value="Unassembled WGS sequence"/>
</dbReference>
<feature type="region of interest" description="Disordered" evidence="1">
    <location>
        <begin position="29"/>
        <end position="59"/>
    </location>
</feature>
<evidence type="ECO:0000313" key="2">
    <source>
        <dbReference type="EMBL" id="GBP93197.1"/>
    </source>
</evidence>
<evidence type="ECO:0000313" key="3">
    <source>
        <dbReference type="Proteomes" id="UP000299102"/>
    </source>
</evidence>
<proteinExistence type="predicted"/>
<reference evidence="2 3" key="1">
    <citation type="journal article" date="2019" name="Commun. Biol.">
        <title>The bagworm genome reveals a unique fibroin gene that provides high tensile strength.</title>
        <authorList>
            <person name="Kono N."/>
            <person name="Nakamura H."/>
            <person name="Ohtoshi R."/>
            <person name="Tomita M."/>
            <person name="Numata K."/>
            <person name="Arakawa K."/>
        </authorList>
    </citation>
    <scope>NUCLEOTIDE SEQUENCE [LARGE SCALE GENOMIC DNA]</scope>
</reference>
<protein>
    <submittedName>
        <fullName evidence="2">Uncharacterized protein</fullName>
    </submittedName>
</protein>
<dbReference type="OrthoDB" id="10017160at2759"/>
<gene>
    <name evidence="2" type="ORF">EVAR_24940_1</name>
</gene>
<keyword evidence="3" id="KW-1185">Reference proteome</keyword>
<dbReference type="AlphaFoldDB" id="A0A4C2A2Q8"/>
<comment type="caution">
    <text evidence="2">The sequence shown here is derived from an EMBL/GenBank/DDBJ whole genome shotgun (WGS) entry which is preliminary data.</text>
</comment>
<dbReference type="EMBL" id="BGZK01002349">
    <property type="protein sequence ID" value="GBP93197.1"/>
    <property type="molecule type" value="Genomic_DNA"/>
</dbReference>
<name>A0A4C2A2Q8_EUMVA</name>